<reference evidence="1 2" key="1">
    <citation type="journal article" date="2016" name="Sci. Rep.">
        <title>The Dendrobium catenatum Lindl. genome sequence provides insights into polysaccharide synthase, floral development and adaptive evolution.</title>
        <authorList>
            <person name="Zhang G.Q."/>
            <person name="Xu Q."/>
            <person name="Bian C."/>
            <person name="Tsai W.C."/>
            <person name="Yeh C.M."/>
            <person name="Liu K.W."/>
            <person name="Yoshida K."/>
            <person name="Zhang L.S."/>
            <person name="Chang S.B."/>
            <person name="Chen F."/>
            <person name="Shi Y."/>
            <person name="Su Y.Y."/>
            <person name="Zhang Y.Q."/>
            <person name="Chen L.J."/>
            <person name="Yin Y."/>
            <person name="Lin M."/>
            <person name="Huang H."/>
            <person name="Deng H."/>
            <person name="Wang Z.W."/>
            <person name="Zhu S.L."/>
            <person name="Zhao X."/>
            <person name="Deng C."/>
            <person name="Niu S.C."/>
            <person name="Huang J."/>
            <person name="Wang M."/>
            <person name="Liu G.H."/>
            <person name="Yang H.J."/>
            <person name="Xiao X.J."/>
            <person name="Hsiao Y.Y."/>
            <person name="Wu W.L."/>
            <person name="Chen Y.Y."/>
            <person name="Mitsuda N."/>
            <person name="Ohme-Takagi M."/>
            <person name="Luo Y.B."/>
            <person name="Van de Peer Y."/>
            <person name="Liu Z.J."/>
        </authorList>
    </citation>
    <scope>NUCLEOTIDE SEQUENCE [LARGE SCALE GENOMIC DNA]</scope>
    <source>
        <tissue evidence="1">The whole plant</tissue>
    </source>
</reference>
<evidence type="ECO:0000313" key="1">
    <source>
        <dbReference type="EMBL" id="PKU86570.1"/>
    </source>
</evidence>
<proteinExistence type="predicted"/>
<dbReference type="Proteomes" id="UP000233837">
    <property type="component" value="Unassembled WGS sequence"/>
</dbReference>
<dbReference type="AlphaFoldDB" id="A0A2I0XF94"/>
<sequence>MRYIPKEGGSLKSGNGGINNNVMNKGSDVINLEDKDTALGTQGDGNLKKGKPKMLEDASVYAGVRCSIENVVNSFEAAVDVSNTAKGMTELKDPKGNLEIDSTQDVLFTSANKFELLNSLCEEGNRVEIQDDSKEEDTEEGELVEILEDFLTSSKGEASIDSFGKAILNGCS</sequence>
<name>A0A2I0XF94_9ASPA</name>
<keyword evidence="2" id="KW-1185">Reference proteome</keyword>
<organism evidence="1 2">
    <name type="scientific">Dendrobium catenatum</name>
    <dbReference type="NCBI Taxonomy" id="906689"/>
    <lineage>
        <taxon>Eukaryota</taxon>
        <taxon>Viridiplantae</taxon>
        <taxon>Streptophyta</taxon>
        <taxon>Embryophyta</taxon>
        <taxon>Tracheophyta</taxon>
        <taxon>Spermatophyta</taxon>
        <taxon>Magnoliopsida</taxon>
        <taxon>Liliopsida</taxon>
        <taxon>Asparagales</taxon>
        <taxon>Orchidaceae</taxon>
        <taxon>Epidendroideae</taxon>
        <taxon>Malaxideae</taxon>
        <taxon>Dendrobiinae</taxon>
        <taxon>Dendrobium</taxon>
    </lineage>
</organism>
<gene>
    <name evidence="1" type="ORF">MA16_Dca018441</name>
</gene>
<accession>A0A2I0XF94</accession>
<dbReference type="EMBL" id="KZ501939">
    <property type="protein sequence ID" value="PKU86570.1"/>
    <property type="molecule type" value="Genomic_DNA"/>
</dbReference>
<reference evidence="1 2" key="2">
    <citation type="journal article" date="2017" name="Nature">
        <title>The Apostasia genome and the evolution of orchids.</title>
        <authorList>
            <person name="Zhang G.Q."/>
            <person name="Liu K.W."/>
            <person name="Li Z."/>
            <person name="Lohaus R."/>
            <person name="Hsiao Y.Y."/>
            <person name="Niu S.C."/>
            <person name="Wang J.Y."/>
            <person name="Lin Y.C."/>
            <person name="Xu Q."/>
            <person name="Chen L.J."/>
            <person name="Yoshida K."/>
            <person name="Fujiwara S."/>
            <person name="Wang Z.W."/>
            <person name="Zhang Y.Q."/>
            <person name="Mitsuda N."/>
            <person name="Wang M."/>
            <person name="Liu G.H."/>
            <person name="Pecoraro L."/>
            <person name="Huang H.X."/>
            <person name="Xiao X.J."/>
            <person name="Lin M."/>
            <person name="Wu X.Y."/>
            <person name="Wu W.L."/>
            <person name="Chen Y.Y."/>
            <person name="Chang S.B."/>
            <person name="Sakamoto S."/>
            <person name="Ohme-Takagi M."/>
            <person name="Yagi M."/>
            <person name="Zeng S.J."/>
            <person name="Shen C.Y."/>
            <person name="Yeh C.M."/>
            <person name="Luo Y.B."/>
            <person name="Tsai W.C."/>
            <person name="Van de Peer Y."/>
            <person name="Liu Z.J."/>
        </authorList>
    </citation>
    <scope>NUCLEOTIDE SEQUENCE [LARGE SCALE GENOMIC DNA]</scope>
    <source>
        <tissue evidence="1">The whole plant</tissue>
    </source>
</reference>
<protein>
    <submittedName>
        <fullName evidence="1">Uncharacterized protein</fullName>
    </submittedName>
</protein>
<evidence type="ECO:0000313" key="2">
    <source>
        <dbReference type="Proteomes" id="UP000233837"/>
    </source>
</evidence>